<dbReference type="PANTHER" id="PTHR48420">
    <property type="entry name" value="NON-HAEM DIOXYGENASE N-TERMINAL DOMAIN-CONTAINING PROTEIN"/>
    <property type="match status" value="1"/>
</dbReference>
<protein>
    <recommendedName>
        <fullName evidence="7">Clavaminate synthase-like protein</fullName>
    </recommendedName>
</protein>
<reference evidence="6" key="1">
    <citation type="journal article" date="2023" name="Commun. Biol.">
        <title>Genome analysis of Parmales, the sister group of diatoms, reveals the evolutionary specialization of diatoms from phago-mixotrophs to photoautotrophs.</title>
        <authorList>
            <person name="Ban H."/>
            <person name="Sato S."/>
            <person name="Yoshikawa S."/>
            <person name="Yamada K."/>
            <person name="Nakamura Y."/>
            <person name="Ichinomiya M."/>
            <person name="Sato N."/>
            <person name="Blanc-Mathieu R."/>
            <person name="Endo H."/>
            <person name="Kuwata A."/>
            <person name="Ogata H."/>
        </authorList>
    </citation>
    <scope>NUCLEOTIDE SEQUENCE [LARGE SCALE GENOMIC DNA]</scope>
    <source>
        <strain evidence="6">NIES 3700</strain>
    </source>
</reference>
<accession>A0A9W6ZAZ9</accession>
<gene>
    <name evidence="5" type="ORF">TrLO_g10361</name>
</gene>
<dbReference type="Gene3D" id="2.60.120.330">
    <property type="entry name" value="B-lactam Antibiotic, Isopenicillin N Synthase, Chain"/>
    <property type="match status" value="1"/>
</dbReference>
<evidence type="ECO:0000256" key="2">
    <source>
        <dbReference type="SAM" id="SignalP"/>
    </source>
</evidence>
<evidence type="ECO:0008006" key="7">
    <source>
        <dbReference type="Google" id="ProtNLM"/>
    </source>
</evidence>
<feature type="domain" description="Isopenicillin N synthase-like Fe(2+) 2OG dioxygenase" evidence="3">
    <location>
        <begin position="288"/>
        <end position="354"/>
    </location>
</feature>
<keyword evidence="2" id="KW-0732">Signal</keyword>
<dbReference type="InterPro" id="IPR044861">
    <property type="entry name" value="IPNS-like_FE2OG_OXY"/>
</dbReference>
<evidence type="ECO:0000259" key="3">
    <source>
        <dbReference type="Pfam" id="PF03171"/>
    </source>
</evidence>
<feature type="chain" id="PRO_5040793811" description="Clavaminate synthase-like protein" evidence="2">
    <location>
        <begin position="19"/>
        <end position="409"/>
    </location>
</feature>
<dbReference type="Pfam" id="PF14226">
    <property type="entry name" value="DIOX_N"/>
    <property type="match status" value="1"/>
</dbReference>
<evidence type="ECO:0000259" key="4">
    <source>
        <dbReference type="Pfam" id="PF14226"/>
    </source>
</evidence>
<dbReference type="Proteomes" id="UP001165122">
    <property type="component" value="Unassembled WGS sequence"/>
</dbReference>
<evidence type="ECO:0000313" key="5">
    <source>
        <dbReference type="EMBL" id="GMH47145.1"/>
    </source>
</evidence>
<proteinExistence type="predicted"/>
<dbReference type="Pfam" id="PF03171">
    <property type="entry name" value="2OG-FeII_Oxy"/>
    <property type="match status" value="1"/>
</dbReference>
<dbReference type="SUPFAM" id="SSF51197">
    <property type="entry name" value="Clavaminate synthase-like"/>
    <property type="match status" value="1"/>
</dbReference>
<organism evidence="5 6">
    <name type="scientific">Triparma laevis f. longispina</name>
    <dbReference type="NCBI Taxonomy" id="1714387"/>
    <lineage>
        <taxon>Eukaryota</taxon>
        <taxon>Sar</taxon>
        <taxon>Stramenopiles</taxon>
        <taxon>Ochrophyta</taxon>
        <taxon>Bolidophyceae</taxon>
        <taxon>Parmales</taxon>
        <taxon>Triparmaceae</taxon>
        <taxon>Triparma</taxon>
    </lineage>
</organism>
<dbReference type="PANTHER" id="PTHR48420:SF1">
    <property type="entry name" value="NON-HAEM DIOXYGENASE N-TERMINAL DOMAIN-CONTAINING PROTEIN"/>
    <property type="match status" value="1"/>
</dbReference>
<comment type="caution">
    <text evidence="5">The sequence shown here is derived from an EMBL/GenBank/DDBJ whole genome shotgun (WGS) entry which is preliminary data.</text>
</comment>
<feature type="region of interest" description="Disordered" evidence="1">
    <location>
        <begin position="224"/>
        <end position="250"/>
    </location>
</feature>
<evidence type="ECO:0000313" key="6">
    <source>
        <dbReference type="Proteomes" id="UP001165122"/>
    </source>
</evidence>
<sequence>MFLKPVLVFLSLLSSITATHKNPLDIPQTIPCISIPYTTLKSCSSDNSTTSLLSEIKSAYGYSGLGILAITGIPGLKEKRETLLPLIARFASLPDEIKKKTETPHAYYQVGWSCGNEKLVGDKLDFSKGSYYCNPLIDRPSNDIELIKLWPSFLEPNIWPEDIPEFEISFKECGRLMVDVGIMIAKECDEFIKSECESYKGCLESLIRESKCCKGRLLHYYPKDKDDNENENENKNKNKEKVKEKEKENDDPFSNWCGWHNDHGSLTSLLPPLYTNNNNENIPCPDSEAGLYIRSRSGQLIKVKVPEEDGTVLYQIGECSQIMSGGILQATPHAVRGVKNVGVSRQTFAVFMEPEYNGGMNLPEGKGIKDVQDGEAVKRLPGGIRRLEERWEEGVDFGEFSRRTFEAFY</sequence>
<dbReference type="OrthoDB" id="438224at2759"/>
<dbReference type="AlphaFoldDB" id="A0A9W6ZAZ9"/>
<feature type="signal peptide" evidence="2">
    <location>
        <begin position="1"/>
        <end position="18"/>
    </location>
</feature>
<dbReference type="InterPro" id="IPR026992">
    <property type="entry name" value="DIOX_N"/>
</dbReference>
<evidence type="ECO:0000256" key="1">
    <source>
        <dbReference type="SAM" id="MobiDB-lite"/>
    </source>
</evidence>
<name>A0A9W6ZAZ9_9STRA</name>
<feature type="domain" description="Non-haem dioxygenase N-terminal" evidence="4">
    <location>
        <begin position="35"/>
        <end position="161"/>
    </location>
</feature>
<dbReference type="InterPro" id="IPR027443">
    <property type="entry name" value="IPNS-like_sf"/>
</dbReference>
<dbReference type="EMBL" id="BRXW01000353">
    <property type="protein sequence ID" value="GMH47145.1"/>
    <property type="molecule type" value="Genomic_DNA"/>
</dbReference>
<keyword evidence="6" id="KW-1185">Reference proteome</keyword>